<dbReference type="Proteomes" id="UP001524383">
    <property type="component" value="Unassembled WGS sequence"/>
</dbReference>
<name>A0ABD4TN27_9EURY</name>
<comment type="caution">
    <text evidence="3">The sequence shown here is derived from an EMBL/GenBank/DDBJ whole genome shotgun (WGS) entry which is preliminary data.</text>
</comment>
<dbReference type="EMBL" id="VOTZ01000012">
    <property type="protein sequence ID" value="MCQ1538700.1"/>
    <property type="molecule type" value="Genomic_DNA"/>
</dbReference>
<keyword evidence="1" id="KW-0812">Transmembrane</keyword>
<evidence type="ECO:0000313" key="3">
    <source>
        <dbReference type="EMBL" id="MCQ1538700.1"/>
    </source>
</evidence>
<feature type="transmembrane region" description="Helical" evidence="1">
    <location>
        <begin position="421"/>
        <end position="443"/>
    </location>
</feature>
<organism evidence="3 4">
    <name type="scientific">Methanocalculus taiwanensis</name>
    <dbReference type="NCBI Taxonomy" id="106207"/>
    <lineage>
        <taxon>Archaea</taxon>
        <taxon>Methanobacteriati</taxon>
        <taxon>Methanobacteriota</taxon>
        <taxon>Stenosarchaea group</taxon>
        <taxon>Methanomicrobia</taxon>
        <taxon>Methanomicrobiales</taxon>
        <taxon>Methanocalculaceae</taxon>
        <taxon>Methanocalculus</taxon>
    </lineage>
</organism>
<dbReference type="PANTHER" id="PTHR36194">
    <property type="entry name" value="S-LAYER-LIKE PROTEIN"/>
    <property type="match status" value="1"/>
</dbReference>
<dbReference type="AlphaFoldDB" id="A0ABD4TN27"/>
<reference evidence="3 4" key="1">
    <citation type="submission" date="2019-08" db="EMBL/GenBank/DDBJ databases">
        <authorList>
            <person name="Chen S.-C."/>
            <person name="Lai M.-C."/>
            <person name="You Y.-T."/>
        </authorList>
    </citation>
    <scope>NUCLEOTIDE SEQUENCE [LARGE SCALE GENOMIC DNA]</scope>
    <source>
        <strain evidence="3 4">P2F9704a</strain>
    </source>
</reference>
<gene>
    <name evidence="3" type="ORF">FTO68_06845</name>
</gene>
<dbReference type="Pfam" id="PF13620">
    <property type="entry name" value="CarboxypepD_reg"/>
    <property type="match status" value="1"/>
</dbReference>
<feature type="domain" description="PEGA" evidence="2">
    <location>
        <begin position="277"/>
        <end position="330"/>
    </location>
</feature>
<sequence length="459" mass="50504">MRSIRIVVAFILLLALALTVQAVVTLNIYVEDTEGSRMSDAAIYVGESYIGVTNSDGWLSYTHPGAENYNLRVSKTGYESRTLTIQKAETSRTVVLSRNSMVLTVLVYDENVAPLRSAIVRVVGPSLEKTEQTGSNGKAIFTLSDGQAYQVFITALDYRDAETSVQLSGTSREISVVMERGDRFAFRITDEETGSPVQGAEIMVDGVLRGTTRDDGIFSYNLRKGYEYLISVKKPEYEDYSMRQYITGDQQVLSISLSKAYYTPFISVFDPAKKIVDGADVYLNGMLLRKTDNYGRASLDRLTAGTYLLEIRKAGFEPYSQEITISEESIDFIANLAYSSVLVRVLVQDESYSVISGASISVDGVYKGTTDASGILSMTLTPGSEYTLTASRDGYHEGVVNHGVPTDGQQDSVTITLKPQFNLFLVGGVILAVLILGGGIYLFKKRGRKGTSRTRFKDW</sequence>
<accession>A0ABD4TN27</accession>
<dbReference type="InterPro" id="IPR013784">
    <property type="entry name" value="Carb-bd-like_fold"/>
</dbReference>
<protein>
    <submittedName>
        <fullName evidence="3">Carboxypeptidase regulatory-like domain-containing protein</fullName>
    </submittedName>
</protein>
<dbReference type="InterPro" id="IPR008969">
    <property type="entry name" value="CarboxyPept-like_regulatory"/>
</dbReference>
<dbReference type="PANTHER" id="PTHR36194:SF1">
    <property type="entry name" value="S-LAYER-LIKE PROTEIN"/>
    <property type="match status" value="1"/>
</dbReference>
<dbReference type="InterPro" id="IPR013229">
    <property type="entry name" value="PEGA"/>
</dbReference>
<keyword evidence="1" id="KW-1133">Transmembrane helix</keyword>
<dbReference type="Gene3D" id="2.60.40.1120">
    <property type="entry name" value="Carboxypeptidase-like, regulatory domain"/>
    <property type="match status" value="3"/>
</dbReference>
<proteinExistence type="predicted"/>
<keyword evidence="1" id="KW-0472">Membrane</keyword>
<dbReference type="RefSeq" id="WP_255332649.1">
    <property type="nucleotide sequence ID" value="NZ_VOTZ01000012.1"/>
</dbReference>
<keyword evidence="4" id="KW-1185">Reference proteome</keyword>
<dbReference type="SUPFAM" id="SSF49464">
    <property type="entry name" value="Carboxypeptidase regulatory domain-like"/>
    <property type="match status" value="4"/>
</dbReference>
<evidence type="ECO:0000313" key="4">
    <source>
        <dbReference type="Proteomes" id="UP001524383"/>
    </source>
</evidence>
<dbReference type="Pfam" id="PF08308">
    <property type="entry name" value="PEGA"/>
    <property type="match status" value="1"/>
</dbReference>
<evidence type="ECO:0000259" key="2">
    <source>
        <dbReference type="Pfam" id="PF08308"/>
    </source>
</evidence>
<dbReference type="SUPFAM" id="SSF49452">
    <property type="entry name" value="Starch-binding domain-like"/>
    <property type="match status" value="1"/>
</dbReference>
<evidence type="ECO:0000256" key="1">
    <source>
        <dbReference type="SAM" id="Phobius"/>
    </source>
</evidence>